<reference evidence="1 2" key="1">
    <citation type="submission" date="2014-04" db="EMBL/GenBank/DDBJ databases">
        <authorList>
            <consortium name="DOE Joint Genome Institute"/>
            <person name="Kuo A."/>
            <person name="Kohler A."/>
            <person name="Costa M.D."/>
            <person name="Nagy L.G."/>
            <person name="Floudas D."/>
            <person name="Copeland A."/>
            <person name="Barry K.W."/>
            <person name="Cichocki N."/>
            <person name="Veneault-Fourrey C."/>
            <person name="LaButti K."/>
            <person name="Lindquist E.A."/>
            <person name="Lipzen A."/>
            <person name="Lundell T."/>
            <person name="Morin E."/>
            <person name="Murat C."/>
            <person name="Sun H."/>
            <person name="Tunlid A."/>
            <person name="Henrissat B."/>
            <person name="Grigoriev I.V."/>
            <person name="Hibbett D.S."/>
            <person name="Martin F."/>
            <person name="Nordberg H.P."/>
            <person name="Cantor M.N."/>
            <person name="Hua S.X."/>
        </authorList>
    </citation>
    <scope>NUCLEOTIDE SEQUENCE [LARGE SCALE GENOMIC DNA]</scope>
    <source>
        <strain evidence="1 2">441</strain>
    </source>
</reference>
<reference evidence="2" key="2">
    <citation type="submission" date="2015-01" db="EMBL/GenBank/DDBJ databases">
        <title>Evolutionary Origins and Diversification of the Mycorrhizal Mutualists.</title>
        <authorList>
            <consortium name="DOE Joint Genome Institute"/>
            <consortium name="Mycorrhizal Genomics Consortium"/>
            <person name="Kohler A."/>
            <person name="Kuo A."/>
            <person name="Nagy L.G."/>
            <person name="Floudas D."/>
            <person name="Copeland A."/>
            <person name="Barry K.W."/>
            <person name="Cichocki N."/>
            <person name="Veneault-Fourrey C."/>
            <person name="LaButti K."/>
            <person name="Lindquist E.A."/>
            <person name="Lipzen A."/>
            <person name="Lundell T."/>
            <person name="Morin E."/>
            <person name="Murat C."/>
            <person name="Riley R."/>
            <person name="Ohm R."/>
            <person name="Sun H."/>
            <person name="Tunlid A."/>
            <person name="Henrissat B."/>
            <person name="Grigoriev I.V."/>
            <person name="Hibbett D.S."/>
            <person name="Martin F."/>
        </authorList>
    </citation>
    <scope>NUCLEOTIDE SEQUENCE [LARGE SCALE GENOMIC DNA]</scope>
    <source>
        <strain evidence="2">441</strain>
    </source>
</reference>
<sequence>MVDVDDPQVGKKLLPRFPSGGVSVGESVWRCDGLAIRGSVASGVFFDLTLHDRVIDKAGS</sequence>
<dbReference type="Proteomes" id="UP000054018">
    <property type="component" value="Unassembled WGS sequence"/>
</dbReference>
<dbReference type="HOGENOM" id="CLU_2942658_0_0_1"/>
<protein>
    <submittedName>
        <fullName evidence="1">Unplaced genomic scaffold scaffold_14, whole genome shotgun sequence</fullName>
    </submittedName>
</protein>
<name>A0A0C9YPP9_9AGAM</name>
<evidence type="ECO:0000313" key="1">
    <source>
        <dbReference type="EMBL" id="KIK27000.1"/>
    </source>
</evidence>
<proteinExistence type="predicted"/>
<dbReference type="EMBL" id="KN833698">
    <property type="protein sequence ID" value="KIK27000.1"/>
    <property type="molecule type" value="Genomic_DNA"/>
</dbReference>
<organism evidence="1 2">
    <name type="scientific">Pisolithus microcarpus 441</name>
    <dbReference type="NCBI Taxonomy" id="765257"/>
    <lineage>
        <taxon>Eukaryota</taxon>
        <taxon>Fungi</taxon>
        <taxon>Dikarya</taxon>
        <taxon>Basidiomycota</taxon>
        <taxon>Agaricomycotina</taxon>
        <taxon>Agaricomycetes</taxon>
        <taxon>Agaricomycetidae</taxon>
        <taxon>Boletales</taxon>
        <taxon>Sclerodermatineae</taxon>
        <taxon>Pisolithaceae</taxon>
        <taxon>Pisolithus</taxon>
    </lineage>
</organism>
<accession>A0A0C9YPP9</accession>
<gene>
    <name evidence="1" type="ORF">PISMIDRAFT_675316</name>
</gene>
<evidence type="ECO:0000313" key="2">
    <source>
        <dbReference type="Proteomes" id="UP000054018"/>
    </source>
</evidence>
<dbReference type="AlphaFoldDB" id="A0A0C9YPP9"/>
<keyword evidence="2" id="KW-1185">Reference proteome</keyword>